<protein>
    <submittedName>
        <fullName evidence="1">Uncharacterized protein</fullName>
    </submittedName>
</protein>
<dbReference type="EMBL" id="CAVN010000098">
    <property type="protein sequence ID" value="CDF58704.1"/>
    <property type="molecule type" value="Genomic_DNA"/>
</dbReference>
<dbReference type="OrthoDB" id="1708042at2"/>
<dbReference type="eggNOG" id="ENOG502ZGHV">
    <property type="taxonomic scope" value="Bacteria"/>
</dbReference>
<keyword evidence="2" id="KW-1185">Reference proteome</keyword>
<evidence type="ECO:0000313" key="1">
    <source>
        <dbReference type="EMBL" id="CDF58704.1"/>
    </source>
</evidence>
<accession>R7RRM8</accession>
<dbReference type="AlphaFoldDB" id="R7RRM8"/>
<dbReference type="RefSeq" id="WP_018663059.1">
    <property type="nucleotide sequence ID" value="NZ_HF952018.1"/>
</dbReference>
<comment type="caution">
    <text evidence="1">The sequence shown here is derived from an EMBL/GenBank/DDBJ whole genome shotgun (WGS) entry which is preliminary data.</text>
</comment>
<dbReference type="HOGENOM" id="CLU_3141689_0_0_9"/>
<sequence>MTRIAVDSSLKSIKEALEQNGINYTVVPQKNIGQIKPSDFDILIVSEED</sequence>
<evidence type="ECO:0000313" key="2">
    <source>
        <dbReference type="Proteomes" id="UP000014923"/>
    </source>
</evidence>
<reference evidence="1" key="1">
    <citation type="submission" date="2013-03" db="EMBL/GenBank/DDBJ databases">
        <title>Draft genome sequence of the hydrogen-ethanol-producing anaerobic alkalithermophilic Caloramator celere.</title>
        <authorList>
            <person name="Ciranna A."/>
            <person name="Larjo A."/>
            <person name="Kivisto A."/>
            <person name="Santala V."/>
            <person name="Roos C."/>
            <person name="Karp M."/>
        </authorList>
    </citation>
    <scope>NUCLEOTIDE SEQUENCE [LARGE SCALE GENOMIC DNA]</scope>
    <source>
        <strain evidence="1">DSM 8682</strain>
    </source>
</reference>
<name>R7RRM8_9CLOT</name>
<dbReference type="Proteomes" id="UP000014923">
    <property type="component" value="Unassembled WGS sequence"/>
</dbReference>
<organism evidence="1 2">
    <name type="scientific">Thermobrachium celere DSM 8682</name>
    <dbReference type="NCBI Taxonomy" id="941824"/>
    <lineage>
        <taxon>Bacteria</taxon>
        <taxon>Bacillati</taxon>
        <taxon>Bacillota</taxon>
        <taxon>Clostridia</taxon>
        <taxon>Eubacteriales</taxon>
        <taxon>Clostridiaceae</taxon>
        <taxon>Thermobrachium</taxon>
    </lineage>
</organism>
<gene>
    <name evidence="1" type="ORF">TCEL_00750</name>
</gene>
<proteinExistence type="predicted"/>